<keyword evidence="3" id="KW-1185">Reference proteome</keyword>
<feature type="domain" description="AB hydrolase-1" evidence="1">
    <location>
        <begin position="19"/>
        <end position="217"/>
    </location>
</feature>
<dbReference type="Gene3D" id="3.40.50.1820">
    <property type="entry name" value="alpha/beta hydrolase"/>
    <property type="match status" value="1"/>
</dbReference>
<dbReference type="InterPro" id="IPR000073">
    <property type="entry name" value="AB_hydrolase_1"/>
</dbReference>
<evidence type="ECO:0000313" key="2">
    <source>
        <dbReference type="EMBL" id="MDU0366738.1"/>
    </source>
</evidence>
<reference evidence="2 3" key="1">
    <citation type="submission" date="2023-09" db="EMBL/GenBank/DDBJ databases">
        <title>Microbacterium fusihabitans sp. nov., Microbacterium phycihabitans sp. nov., and Microbacterium cervinum sp. nov., isolated from dried seaweeds of beach.</title>
        <authorList>
            <person name="Lee S.D."/>
        </authorList>
    </citation>
    <scope>NUCLEOTIDE SEQUENCE [LARGE SCALE GENOMIC DNA]</scope>
    <source>
        <strain evidence="2 3">KSW4-17</strain>
    </source>
</reference>
<dbReference type="PRINTS" id="PR00111">
    <property type="entry name" value="ABHYDROLASE"/>
</dbReference>
<comment type="caution">
    <text evidence="2">The sequence shown here is derived from an EMBL/GenBank/DDBJ whole genome shotgun (WGS) entry which is preliminary data.</text>
</comment>
<name>A0ABU3T5T8_9MICO</name>
<dbReference type="PANTHER" id="PTHR43194:SF2">
    <property type="entry name" value="PEROXISOMAL MEMBRANE PROTEIN LPX1"/>
    <property type="match status" value="1"/>
</dbReference>
<evidence type="ECO:0000259" key="1">
    <source>
        <dbReference type="Pfam" id="PF12697"/>
    </source>
</evidence>
<keyword evidence="2" id="KW-0378">Hydrolase</keyword>
<dbReference type="Proteomes" id="UP001263371">
    <property type="component" value="Unassembled WGS sequence"/>
</dbReference>
<evidence type="ECO:0000313" key="3">
    <source>
        <dbReference type="Proteomes" id="UP001263371"/>
    </source>
</evidence>
<dbReference type="RefSeq" id="WP_315993948.1">
    <property type="nucleotide sequence ID" value="NZ_JAWDIS010000001.1"/>
</dbReference>
<dbReference type="EMBL" id="JAWDIS010000001">
    <property type="protein sequence ID" value="MDU0366738.1"/>
    <property type="molecule type" value="Genomic_DNA"/>
</dbReference>
<dbReference type="GO" id="GO:0016787">
    <property type="term" value="F:hydrolase activity"/>
    <property type="evidence" value="ECO:0007669"/>
    <property type="project" value="UniProtKB-KW"/>
</dbReference>
<dbReference type="SUPFAM" id="SSF53474">
    <property type="entry name" value="alpha/beta-Hydrolases"/>
    <property type="match status" value="1"/>
</dbReference>
<accession>A0ABU3T5T8</accession>
<dbReference type="PANTHER" id="PTHR43194">
    <property type="entry name" value="HYDROLASE ALPHA/BETA FOLD FAMILY"/>
    <property type="match status" value="1"/>
</dbReference>
<sequence length="249" mass="26179">MSAAPLVLLAGMNCTTDLWTGCGLDDALTPAVDADDLDAQVDRLLRTLPGRFVIGGLSLGAIVAMALAVRAPERVVGLCVTAANAKAPTPRQREGWAVWLDRLSAGESPAALQAGILPVLLSASARETRPDLVERTIRMGEETPSRVLEAQLRLQGSRIDLLPHLRSTAVPTLVIAGADDALCPPDFHDEIAAALTGARQERLEAGHLVPLERPSEFGALVRAWRAGSDAVPRGASARSGRTGASDRPL</sequence>
<protein>
    <submittedName>
        <fullName evidence="2">Alpha/beta fold hydrolase</fullName>
    </submittedName>
</protein>
<dbReference type="InterPro" id="IPR029058">
    <property type="entry name" value="AB_hydrolase_fold"/>
</dbReference>
<organism evidence="2 3">
    <name type="scientific">Microbacterium galbum</name>
    <dbReference type="NCBI Taxonomy" id="3075994"/>
    <lineage>
        <taxon>Bacteria</taxon>
        <taxon>Bacillati</taxon>
        <taxon>Actinomycetota</taxon>
        <taxon>Actinomycetes</taxon>
        <taxon>Micrococcales</taxon>
        <taxon>Microbacteriaceae</taxon>
        <taxon>Microbacterium</taxon>
    </lineage>
</organism>
<gene>
    <name evidence="2" type="ORF">RWH45_05895</name>
</gene>
<dbReference type="InterPro" id="IPR050228">
    <property type="entry name" value="Carboxylesterase_BioH"/>
</dbReference>
<proteinExistence type="predicted"/>
<dbReference type="Pfam" id="PF12697">
    <property type="entry name" value="Abhydrolase_6"/>
    <property type="match status" value="1"/>
</dbReference>